<sequence length="85" mass="10023">MAVSMCHQLVGLLGRRIERHRMIHEISFCKRHFFVRTVHRTRRSIDKMLHRIMTASLQNIIETNDIALDIGIRMVNGVPDTCLRR</sequence>
<protein>
    <recommendedName>
        <fullName evidence="2">Transposase DDE domain-containing protein</fullName>
    </recommendedName>
</protein>
<gene>
    <name evidence="1" type="ORF">SDC9_70756</name>
</gene>
<dbReference type="AlphaFoldDB" id="A0A644Y6S8"/>
<reference evidence="1" key="1">
    <citation type="submission" date="2019-08" db="EMBL/GenBank/DDBJ databases">
        <authorList>
            <person name="Kucharzyk K."/>
            <person name="Murdoch R.W."/>
            <person name="Higgins S."/>
            <person name="Loffler F."/>
        </authorList>
    </citation>
    <scope>NUCLEOTIDE SEQUENCE</scope>
</reference>
<dbReference type="EMBL" id="VSSQ01004225">
    <property type="protein sequence ID" value="MPM24275.1"/>
    <property type="molecule type" value="Genomic_DNA"/>
</dbReference>
<evidence type="ECO:0000313" key="1">
    <source>
        <dbReference type="EMBL" id="MPM24275.1"/>
    </source>
</evidence>
<comment type="caution">
    <text evidence="1">The sequence shown here is derived from an EMBL/GenBank/DDBJ whole genome shotgun (WGS) entry which is preliminary data.</text>
</comment>
<accession>A0A644Y6S8</accession>
<name>A0A644Y6S8_9ZZZZ</name>
<evidence type="ECO:0008006" key="2">
    <source>
        <dbReference type="Google" id="ProtNLM"/>
    </source>
</evidence>
<organism evidence="1">
    <name type="scientific">bioreactor metagenome</name>
    <dbReference type="NCBI Taxonomy" id="1076179"/>
    <lineage>
        <taxon>unclassified sequences</taxon>
        <taxon>metagenomes</taxon>
        <taxon>ecological metagenomes</taxon>
    </lineage>
</organism>
<proteinExistence type="predicted"/>